<gene>
    <name evidence="1" type="ORF">EH31_07440</name>
</gene>
<dbReference type="Proteomes" id="UP000027647">
    <property type="component" value="Unassembled WGS sequence"/>
</dbReference>
<dbReference type="AlphaFoldDB" id="A0A074MYX6"/>
<dbReference type="EMBL" id="JMIW01000002">
    <property type="protein sequence ID" value="KEO90862.1"/>
    <property type="molecule type" value="Genomic_DNA"/>
</dbReference>
<proteinExistence type="predicted"/>
<accession>A0A074MYX6</accession>
<sequence length="125" mass="13565">MPFGLVGINPGAAAREVLARKGPVELAVDNRVKIRRARIAVVDVIGVLPHIDGQKWVEAAVCQSVTIVGFFDRKLAVFFCKPNPTAGKVACAACFKLAFKLIHRTESFIDLGGKISRWSSRFAGE</sequence>
<reference evidence="1 2" key="1">
    <citation type="submission" date="2014-04" db="EMBL/GenBank/DDBJ databases">
        <title>A comprehensive comparison of genomes of Erythrobacter spp. strains.</title>
        <authorList>
            <person name="Zheng Q."/>
        </authorList>
    </citation>
    <scope>NUCLEOTIDE SEQUENCE [LARGE SCALE GENOMIC DNA]</scope>
    <source>
        <strain evidence="1 2">DSM 6997</strain>
    </source>
</reference>
<comment type="caution">
    <text evidence="1">The sequence shown here is derived from an EMBL/GenBank/DDBJ whole genome shotgun (WGS) entry which is preliminary data.</text>
</comment>
<organism evidence="1 2">
    <name type="scientific">Erythrobacter longus</name>
    <dbReference type="NCBI Taxonomy" id="1044"/>
    <lineage>
        <taxon>Bacteria</taxon>
        <taxon>Pseudomonadati</taxon>
        <taxon>Pseudomonadota</taxon>
        <taxon>Alphaproteobacteria</taxon>
        <taxon>Sphingomonadales</taxon>
        <taxon>Erythrobacteraceae</taxon>
        <taxon>Erythrobacter/Porphyrobacter group</taxon>
        <taxon>Erythrobacter</taxon>
    </lineage>
</organism>
<keyword evidence="2" id="KW-1185">Reference proteome</keyword>
<evidence type="ECO:0000313" key="1">
    <source>
        <dbReference type="EMBL" id="KEO90862.1"/>
    </source>
</evidence>
<name>A0A074MYX6_ERYLO</name>
<protein>
    <submittedName>
        <fullName evidence="1">Uncharacterized protein</fullName>
    </submittedName>
</protein>
<evidence type="ECO:0000313" key="2">
    <source>
        <dbReference type="Proteomes" id="UP000027647"/>
    </source>
</evidence>